<dbReference type="EMBL" id="JAAAPX010000003">
    <property type="protein sequence ID" value="KAF4245010.1"/>
    <property type="molecule type" value="Genomic_DNA"/>
</dbReference>
<dbReference type="Gene3D" id="3.40.50.300">
    <property type="entry name" value="P-loop containing nucleotide triphosphate hydrolases"/>
    <property type="match status" value="1"/>
</dbReference>
<reference evidence="3" key="2">
    <citation type="submission" date="2020-04" db="EMBL/GenBank/DDBJ databases">
        <authorList>
            <person name="Santos R.A.C."/>
            <person name="Steenwyk J.L."/>
            <person name="Rivero-Menendez O."/>
            <person name="Mead M.E."/>
            <person name="Silva L.P."/>
            <person name="Bastos R.W."/>
            <person name="Alastruey-Izquierdo A."/>
            <person name="Goldman G.H."/>
            <person name="Rokas A."/>
        </authorList>
    </citation>
    <scope>NUCLEOTIDE SEQUENCE</scope>
    <source>
        <strain evidence="3">CNM-CM6805</strain>
    </source>
</reference>
<dbReference type="InterPro" id="IPR011990">
    <property type="entry name" value="TPR-like_helical_dom_sf"/>
</dbReference>
<dbReference type="Proteomes" id="UP000653565">
    <property type="component" value="Unassembled WGS sequence"/>
</dbReference>
<gene>
    <name evidence="3" type="ORF">CNMCM6805_006443</name>
</gene>
<organism evidence="3 4">
    <name type="scientific">Aspergillus fumigatiaffinis</name>
    <dbReference type="NCBI Taxonomy" id="340414"/>
    <lineage>
        <taxon>Eukaryota</taxon>
        <taxon>Fungi</taxon>
        <taxon>Dikarya</taxon>
        <taxon>Ascomycota</taxon>
        <taxon>Pezizomycotina</taxon>
        <taxon>Eurotiomycetes</taxon>
        <taxon>Eurotiomycetidae</taxon>
        <taxon>Eurotiales</taxon>
        <taxon>Aspergillaceae</taxon>
        <taxon>Aspergillus</taxon>
        <taxon>Aspergillus subgen. Fumigati</taxon>
    </lineage>
</organism>
<accession>A0A8H4HIK7</accession>
<dbReference type="GO" id="GO:0043531">
    <property type="term" value="F:ADP binding"/>
    <property type="evidence" value="ECO:0007669"/>
    <property type="project" value="InterPro"/>
</dbReference>
<dbReference type="InterPro" id="IPR053137">
    <property type="entry name" value="NLR-like"/>
</dbReference>
<dbReference type="InterPro" id="IPR027417">
    <property type="entry name" value="P-loop_NTPase"/>
</dbReference>
<dbReference type="PROSITE" id="PS50005">
    <property type="entry name" value="TPR"/>
    <property type="match status" value="1"/>
</dbReference>
<comment type="caution">
    <text evidence="3">The sequence shown here is derived from an EMBL/GenBank/DDBJ whole genome shotgun (WGS) entry which is preliminary data.</text>
</comment>
<dbReference type="SUPFAM" id="SSF52540">
    <property type="entry name" value="P-loop containing nucleoside triphosphate hydrolases"/>
    <property type="match status" value="1"/>
</dbReference>
<protein>
    <recommendedName>
        <fullName evidence="2">NB-ARC domain-containing protein</fullName>
    </recommendedName>
</protein>
<keyword evidence="1" id="KW-0802">TPR repeat</keyword>
<dbReference type="SMART" id="SM00028">
    <property type="entry name" value="TPR"/>
    <property type="match status" value="3"/>
</dbReference>
<dbReference type="PANTHER" id="PTHR46082">
    <property type="entry name" value="ATP/GTP-BINDING PROTEIN-RELATED"/>
    <property type="match status" value="1"/>
</dbReference>
<feature type="domain" description="NB-ARC" evidence="2">
    <location>
        <begin position="110"/>
        <end position="264"/>
    </location>
</feature>
<dbReference type="Pfam" id="PF13424">
    <property type="entry name" value="TPR_12"/>
    <property type="match status" value="2"/>
</dbReference>
<name>A0A8H4HIK7_9EURO</name>
<dbReference type="NCBIfam" id="NF040586">
    <property type="entry name" value="FxSxx_TPR"/>
    <property type="match status" value="1"/>
</dbReference>
<sequence length="743" mass="83374">MEGRSECPGLSREWHVVDEASASIPGYDKLPLETDHLKLNKFSGPRDRSFISVSEKIREMVNGSKGLIEGRKNLARESHFCVPFGRNRDFVGRESILAELLKIIPPTAEVDDCQRSAIVGLGGVGKTQIALEAAFQIRDQHPGCSIFWVPAVNATSFDNAYRKIGRQLGVEGIDEDTADVKTLVREALSRESSGHWLLIIDNADDPDLLFSDMALSDCLPFSRKGSVLMTTRNHEAAMRLDIPFRNIVTTKEMDVDEATDLLLKDLNGQRCNLEDAKSLLGFLANLPLAIKQASAYIAKTGMPIAKYLEHCKSSDKTLIKLLSKDFEDRGRYRGIRNPVATTWLISFEHISRVSPLAARYLKFICFLAEKEIPVSLLPPASNQLEADEAIGILKAYGFITNRASHDSFDMHSLVRLATRNWLDEEGKLQECVTEVIQRLDQAGFHPQTDSNNTWIEYLPHIQAALESSAGSADEAVSSSLLQLVALCYHIRGQYQKSEQKMRQAMELVRRRWGEDNPHMLNCMTSLGQALVEQGKYDEAEGIFRQVMQVQEKVLGKDHPDTLGSMCELAGVLDGKGEDLEAESLCRQALELMKDVVGEEHPDHLRTMKTLTAVLISQGKYEEAEAMRRRTDELWEKVLGKEHPDTLSIMDTLFAVLSNQGEDEEAEATPWGPVELREKVLDKEPPDTLSRLSKLATILRIQGRREDAVALMERCYQCQVRKLGPDHHKTRSSLRALNDWKLEG</sequence>
<dbReference type="Pfam" id="PF00931">
    <property type="entry name" value="NB-ARC"/>
    <property type="match status" value="1"/>
</dbReference>
<dbReference type="PANTHER" id="PTHR46082:SF6">
    <property type="entry name" value="AAA+ ATPASE DOMAIN-CONTAINING PROTEIN-RELATED"/>
    <property type="match status" value="1"/>
</dbReference>
<dbReference type="SUPFAM" id="SSF48452">
    <property type="entry name" value="TPR-like"/>
    <property type="match status" value="2"/>
</dbReference>
<proteinExistence type="predicted"/>
<keyword evidence="4" id="KW-1185">Reference proteome</keyword>
<reference evidence="3" key="1">
    <citation type="journal article" date="2020" name="bioRxiv">
        <title>Genomic and phenotypic heterogeneity of clinical isolates of the human pathogens Aspergillus fumigatus, Aspergillus lentulus and Aspergillus fumigatiaffinis.</title>
        <authorList>
            <person name="dos Santos R.A.C."/>
            <person name="Steenwyk J.L."/>
            <person name="Rivero-Menendez O."/>
            <person name="Mead M.E."/>
            <person name="Silva L.P."/>
            <person name="Bastos R.W."/>
            <person name="Alastruey-Izquierdo A."/>
            <person name="Goldman G.H."/>
            <person name="Rokas A."/>
        </authorList>
    </citation>
    <scope>NUCLEOTIDE SEQUENCE</scope>
    <source>
        <strain evidence="3">CNM-CM6805</strain>
    </source>
</reference>
<evidence type="ECO:0000259" key="2">
    <source>
        <dbReference type="Pfam" id="PF00931"/>
    </source>
</evidence>
<feature type="repeat" description="TPR" evidence="1">
    <location>
        <begin position="520"/>
        <end position="553"/>
    </location>
</feature>
<dbReference type="InterPro" id="IPR019734">
    <property type="entry name" value="TPR_rpt"/>
</dbReference>
<dbReference type="Gene3D" id="1.25.40.10">
    <property type="entry name" value="Tetratricopeptide repeat domain"/>
    <property type="match status" value="2"/>
</dbReference>
<evidence type="ECO:0000313" key="4">
    <source>
        <dbReference type="Proteomes" id="UP000653565"/>
    </source>
</evidence>
<dbReference type="AlphaFoldDB" id="A0A8H4HIK7"/>
<evidence type="ECO:0000256" key="1">
    <source>
        <dbReference type="PROSITE-ProRule" id="PRU00339"/>
    </source>
</evidence>
<dbReference type="Pfam" id="PF13374">
    <property type="entry name" value="TPR_10"/>
    <property type="match status" value="1"/>
</dbReference>
<dbReference type="InterPro" id="IPR002182">
    <property type="entry name" value="NB-ARC"/>
</dbReference>
<evidence type="ECO:0000313" key="3">
    <source>
        <dbReference type="EMBL" id="KAF4245010.1"/>
    </source>
</evidence>